<sequence length="101" mass="11900">MKVNFIRKPTPEELIPQDEFIVEKTIILEGDVFEGFIREPLNDYDFIKEHLELMYCDKEGIFHCLLVTSDKHDFGILVESEGYHYARYAAFIPLIKTKTEN</sequence>
<dbReference type="GeneID" id="41338771"/>
<protein>
    <recommendedName>
        <fullName evidence="1">DUF6329 domain-containing protein</fullName>
    </recommendedName>
</protein>
<dbReference type="Pfam" id="PF19854">
    <property type="entry name" value="DUF6329"/>
    <property type="match status" value="1"/>
</dbReference>
<dbReference type="InterPro" id="IPR046292">
    <property type="entry name" value="DUF6329"/>
</dbReference>
<dbReference type="Proteomes" id="UP000315938">
    <property type="component" value="Unassembled WGS sequence"/>
</dbReference>
<name>A0A553IIC2_ACHLA</name>
<accession>A0A553IIC2</accession>
<comment type="caution">
    <text evidence="2">The sequence shown here is derived from an EMBL/GenBank/DDBJ whole genome shotgun (WGS) entry which is preliminary data.</text>
</comment>
<dbReference type="EMBL" id="VKID01000001">
    <property type="protein sequence ID" value="TRX99952.1"/>
    <property type="molecule type" value="Genomic_DNA"/>
</dbReference>
<feature type="domain" description="DUF6329" evidence="1">
    <location>
        <begin position="60"/>
        <end position="94"/>
    </location>
</feature>
<reference evidence="2 3" key="1">
    <citation type="submission" date="2019-07" db="EMBL/GenBank/DDBJ databases">
        <title>Genome sequence of Acholeplasma laidlawii strain with increased resistance to erythromycin.</title>
        <authorList>
            <person name="Medvedeva E.S."/>
            <person name="Baranova N.B."/>
            <person name="Siniagina M.N."/>
            <person name="Mouzykantov A."/>
            <person name="Chernova O.A."/>
            <person name="Chernov V.M."/>
        </authorList>
    </citation>
    <scope>NUCLEOTIDE SEQUENCE [LARGE SCALE GENOMIC DNA]</scope>
    <source>
        <strain evidence="2 3">PG8REry</strain>
    </source>
</reference>
<evidence type="ECO:0000259" key="1">
    <source>
        <dbReference type="Pfam" id="PF19854"/>
    </source>
</evidence>
<dbReference type="AlphaFoldDB" id="A0A553IIC2"/>
<organism evidence="2 3">
    <name type="scientific">Acholeplasma laidlawii</name>
    <dbReference type="NCBI Taxonomy" id="2148"/>
    <lineage>
        <taxon>Bacteria</taxon>
        <taxon>Bacillati</taxon>
        <taxon>Mycoplasmatota</taxon>
        <taxon>Mollicutes</taxon>
        <taxon>Acholeplasmatales</taxon>
        <taxon>Acholeplasmataceae</taxon>
        <taxon>Acholeplasma</taxon>
    </lineage>
</organism>
<gene>
    <name evidence="2" type="ORF">FNV44_02620</name>
</gene>
<dbReference type="RefSeq" id="WP_012242547.1">
    <property type="nucleotide sequence ID" value="NZ_JACAOE010000001.1"/>
</dbReference>
<evidence type="ECO:0000313" key="2">
    <source>
        <dbReference type="EMBL" id="TRX99952.1"/>
    </source>
</evidence>
<proteinExistence type="predicted"/>
<evidence type="ECO:0000313" key="3">
    <source>
        <dbReference type="Proteomes" id="UP000315938"/>
    </source>
</evidence>